<gene>
    <name evidence="2" type="ORF">VSX58_11355</name>
</gene>
<comment type="caution">
    <text evidence="2">The sequence shown here is derived from an EMBL/GenBank/DDBJ whole genome shotgun (WGS) entry which is preliminary data.</text>
</comment>
<evidence type="ECO:0000313" key="3">
    <source>
        <dbReference type="Proteomes" id="UP001309705"/>
    </source>
</evidence>
<feature type="transmembrane region" description="Helical" evidence="1">
    <location>
        <begin position="44"/>
        <end position="66"/>
    </location>
</feature>
<accession>A0ABU6JSA7</accession>
<reference evidence="2 3" key="1">
    <citation type="journal article" date="2017" name="Int. J. Syst. Evol. Microbiol.">
        <title>Brenneria populi subsp. brevivirga subsp. nov. isolated from symptomatic bark of Populus x euramericana canker, and description of Brenneria populi subsp. populi subsp. nov.</title>
        <authorList>
            <person name="Zheng M.H."/>
            <person name="Piao C.G."/>
            <person name="Xue H."/>
            <person name="Guo M.W."/>
            <person name="Li Y."/>
        </authorList>
    </citation>
    <scope>NUCLEOTIDE SEQUENCE [LARGE SCALE GENOMIC DNA]</scope>
    <source>
        <strain evidence="2 3">D9-5</strain>
    </source>
</reference>
<sequence length="86" mass="9718">MKREKLSVYSGFIYTMVFLAVLIVPYGLGWALCHISHDVLSHLILYSLGGAGLGVFLMLLGIVLMITDSLWRFLKNAQKIFLREKS</sequence>
<protein>
    <submittedName>
        <fullName evidence="2">Uncharacterized protein</fullName>
    </submittedName>
</protein>
<keyword evidence="1" id="KW-1133">Transmembrane helix</keyword>
<organism evidence="2 3">
    <name type="scientific">Brenneria populi</name>
    <dbReference type="NCBI Taxonomy" id="1505588"/>
    <lineage>
        <taxon>Bacteria</taxon>
        <taxon>Pseudomonadati</taxon>
        <taxon>Pseudomonadota</taxon>
        <taxon>Gammaproteobacteria</taxon>
        <taxon>Enterobacterales</taxon>
        <taxon>Pectobacteriaceae</taxon>
        <taxon>Brenneria</taxon>
    </lineage>
</organism>
<dbReference type="Proteomes" id="UP001309705">
    <property type="component" value="Unassembled WGS sequence"/>
</dbReference>
<dbReference type="RefSeq" id="WP_327618164.1">
    <property type="nucleotide sequence ID" value="NZ_JAYWTM010000007.1"/>
</dbReference>
<name>A0ABU6JSA7_9GAMM</name>
<keyword evidence="3" id="KW-1185">Reference proteome</keyword>
<dbReference type="EMBL" id="JAYWTM010000007">
    <property type="protein sequence ID" value="MEC5343189.1"/>
    <property type="molecule type" value="Genomic_DNA"/>
</dbReference>
<evidence type="ECO:0000313" key="2">
    <source>
        <dbReference type="EMBL" id="MEC5343189.1"/>
    </source>
</evidence>
<proteinExistence type="predicted"/>
<evidence type="ECO:0000256" key="1">
    <source>
        <dbReference type="SAM" id="Phobius"/>
    </source>
</evidence>
<feature type="transmembrane region" description="Helical" evidence="1">
    <location>
        <begin position="12"/>
        <end position="32"/>
    </location>
</feature>
<keyword evidence="1" id="KW-0472">Membrane</keyword>
<keyword evidence="1" id="KW-0812">Transmembrane</keyword>